<keyword evidence="6" id="KW-0804">Transcription</keyword>
<dbReference type="SUPFAM" id="SSF56553">
    <property type="entry name" value="Insert subdomain of RNA polymerase alpha subunit"/>
    <property type="match status" value="1"/>
</dbReference>
<name>A0A381R7K1_9ZZZZ</name>
<dbReference type="InterPro" id="IPR036603">
    <property type="entry name" value="RBP11-like"/>
</dbReference>
<dbReference type="SMART" id="SM00662">
    <property type="entry name" value="RPOLD"/>
    <property type="match status" value="1"/>
</dbReference>
<dbReference type="SUPFAM" id="SSF47789">
    <property type="entry name" value="C-terminal domain of RNA polymerase alpha subunit"/>
    <property type="match status" value="1"/>
</dbReference>
<reference evidence="10" key="1">
    <citation type="submission" date="2018-05" db="EMBL/GenBank/DDBJ databases">
        <authorList>
            <person name="Lanie J.A."/>
            <person name="Ng W.-L."/>
            <person name="Kazmierczak K.M."/>
            <person name="Andrzejewski T.M."/>
            <person name="Davidsen T.M."/>
            <person name="Wayne K.J."/>
            <person name="Tettelin H."/>
            <person name="Glass J.I."/>
            <person name="Rusch D."/>
            <person name="Podicherti R."/>
            <person name="Tsui H.-C.T."/>
            <person name="Winkler M.E."/>
        </authorList>
    </citation>
    <scope>NUCLEOTIDE SEQUENCE</scope>
</reference>
<dbReference type="InterPro" id="IPR011773">
    <property type="entry name" value="DNA-dir_RpoA"/>
</dbReference>
<evidence type="ECO:0000256" key="8">
    <source>
        <dbReference type="SAM" id="MobiDB-lite"/>
    </source>
</evidence>
<dbReference type="FunFam" id="1.10.150.20:FF:000001">
    <property type="entry name" value="DNA-directed RNA polymerase subunit alpha"/>
    <property type="match status" value="1"/>
</dbReference>
<comment type="catalytic activity">
    <reaction evidence="7">
        <text>RNA(n) + a ribonucleoside 5'-triphosphate = RNA(n+1) + diphosphate</text>
        <dbReference type="Rhea" id="RHEA:21248"/>
        <dbReference type="Rhea" id="RHEA-COMP:14527"/>
        <dbReference type="Rhea" id="RHEA-COMP:17342"/>
        <dbReference type="ChEBI" id="CHEBI:33019"/>
        <dbReference type="ChEBI" id="CHEBI:61557"/>
        <dbReference type="ChEBI" id="CHEBI:140395"/>
        <dbReference type="EC" id="2.7.7.6"/>
    </reaction>
</comment>
<evidence type="ECO:0000256" key="3">
    <source>
        <dbReference type="ARBA" id="ARBA00022478"/>
    </source>
</evidence>
<dbReference type="GO" id="GO:0005737">
    <property type="term" value="C:cytoplasm"/>
    <property type="evidence" value="ECO:0007669"/>
    <property type="project" value="UniProtKB-ARBA"/>
</dbReference>
<dbReference type="InterPro" id="IPR036643">
    <property type="entry name" value="RNApol_insert_sf"/>
</dbReference>
<proteinExistence type="inferred from homology"/>
<dbReference type="HAMAP" id="MF_00059">
    <property type="entry name" value="RNApol_bact_RpoA"/>
    <property type="match status" value="1"/>
</dbReference>
<dbReference type="GO" id="GO:0046983">
    <property type="term" value="F:protein dimerization activity"/>
    <property type="evidence" value="ECO:0007669"/>
    <property type="project" value="InterPro"/>
</dbReference>
<dbReference type="Pfam" id="PF01000">
    <property type="entry name" value="RNA_pol_A_bac"/>
    <property type="match status" value="1"/>
</dbReference>
<dbReference type="InterPro" id="IPR011263">
    <property type="entry name" value="DNA-dir_RNA_pol_RpoA/D/Rpb3"/>
</dbReference>
<dbReference type="Pfam" id="PF01193">
    <property type="entry name" value="RNA_pol_L"/>
    <property type="match status" value="1"/>
</dbReference>
<evidence type="ECO:0000256" key="7">
    <source>
        <dbReference type="ARBA" id="ARBA00048552"/>
    </source>
</evidence>
<evidence type="ECO:0000256" key="4">
    <source>
        <dbReference type="ARBA" id="ARBA00022679"/>
    </source>
</evidence>
<dbReference type="SUPFAM" id="SSF55257">
    <property type="entry name" value="RBP11-like subunits of RNA polymerase"/>
    <property type="match status" value="1"/>
</dbReference>
<dbReference type="CDD" id="cd06928">
    <property type="entry name" value="RNAP_alpha_NTD"/>
    <property type="match status" value="1"/>
</dbReference>
<keyword evidence="5" id="KW-0548">Nucleotidyltransferase</keyword>
<evidence type="ECO:0000259" key="9">
    <source>
        <dbReference type="SMART" id="SM00662"/>
    </source>
</evidence>
<dbReference type="Gene3D" id="2.170.120.12">
    <property type="entry name" value="DNA-directed RNA polymerase, insert domain"/>
    <property type="match status" value="1"/>
</dbReference>
<keyword evidence="3" id="KW-0240">DNA-directed RNA polymerase</keyword>
<evidence type="ECO:0000256" key="5">
    <source>
        <dbReference type="ARBA" id="ARBA00022695"/>
    </source>
</evidence>
<dbReference type="NCBIfam" id="NF003513">
    <property type="entry name" value="PRK05182.1-2"/>
    <property type="match status" value="1"/>
</dbReference>
<sequence>MKMSEINETIEAADPETETVMPEENVISGTDLDSDSEEGSTGENPFFAKNWMSIAKPKKLQFEPESLKSNYGKFSLDPLEPGFGMTIGHSLRRVLLSSIRGSAIFAVQIDGVTHEFSNIPGIVEDMVQVILNIKELQIEQFVDEVVELELIGEGPCMIKAGDISTFEKAEILNPDLILATLQKGATVSMTMFSRFNKGYVTSEENQQGDLPVGTIYLDSNHSPVSKINYEVVNSRVDQKTDYDCLNFELWTNGSVKPTDSLAYAAKIIKEHMDVFINFDESSINDEPEDETEDEPLNENLYRSVSELELSVRSINCLQNAKIETIGDLVQKSEQEMLKTKNFGRKSLNEIKVILTEMGLSLGTTLENFDSLNNPHTN</sequence>
<dbReference type="Pfam" id="PF03118">
    <property type="entry name" value="RNA_pol_A_CTD"/>
    <property type="match status" value="1"/>
</dbReference>
<protein>
    <recommendedName>
        <fullName evidence="2">DNA-directed RNA polymerase</fullName>
        <ecNumber evidence="2">2.7.7.6</ecNumber>
    </recommendedName>
</protein>
<dbReference type="GO" id="GO:0000428">
    <property type="term" value="C:DNA-directed RNA polymerase complex"/>
    <property type="evidence" value="ECO:0007669"/>
    <property type="project" value="UniProtKB-KW"/>
</dbReference>
<accession>A0A381R7K1</accession>
<dbReference type="AlphaFoldDB" id="A0A381R7K1"/>
<dbReference type="NCBIfam" id="NF003519">
    <property type="entry name" value="PRK05182.2-5"/>
    <property type="match status" value="1"/>
</dbReference>
<evidence type="ECO:0000256" key="6">
    <source>
        <dbReference type="ARBA" id="ARBA00023163"/>
    </source>
</evidence>
<dbReference type="GO" id="GO:0003899">
    <property type="term" value="F:DNA-directed RNA polymerase activity"/>
    <property type="evidence" value="ECO:0007669"/>
    <property type="project" value="UniProtKB-EC"/>
</dbReference>
<evidence type="ECO:0000256" key="2">
    <source>
        <dbReference type="ARBA" id="ARBA00012418"/>
    </source>
</evidence>
<feature type="domain" description="DNA-directed RNA polymerase RpoA/D/Rpb3-type" evidence="9">
    <location>
        <begin position="71"/>
        <end position="278"/>
    </location>
</feature>
<dbReference type="InterPro" id="IPR011262">
    <property type="entry name" value="DNA-dir_RNA_pol_insert"/>
</dbReference>
<feature type="region of interest" description="Disordered" evidence="8">
    <location>
        <begin position="1"/>
        <end position="22"/>
    </location>
</feature>
<organism evidence="10">
    <name type="scientific">marine metagenome</name>
    <dbReference type="NCBI Taxonomy" id="408172"/>
    <lineage>
        <taxon>unclassified sequences</taxon>
        <taxon>metagenomes</taxon>
        <taxon>ecological metagenomes</taxon>
    </lineage>
</organism>
<dbReference type="EMBL" id="UINC01001738">
    <property type="protein sequence ID" value="SUZ87721.1"/>
    <property type="molecule type" value="Genomic_DNA"/>
</dbReference>
<dbReference type="FunFam" id="2.170.120.12:FF:000001">
    <property type="entry name" value="DNA-directed RNA polymerase subunit alpha"/>
    <property type="match status" value="1"/>
</dbReference>
<dbReference type="EC" id="2.7.7.6" evidence="2"/>
<comment type="similarity">
    <text evidence="1">Belongs to the RNA polymerase alpha chain family.</text>
</comment>
<dbReference type="Gene3D" id="3.30.1360.10">
    <property type="entry name" value="RNA polymerase, RBP11-like subunit"/>
    <property type="match status" value="1"/>
</dbReference>
<dbReference type="InterPro" id="IPR011260">
    <property type="entry name" value="RNAP_asu_C"/>
</dbReference>
<dbReference type="NCBIfam" id="TIGR02027">
    <property type="entry name" value="rpoA"/>
    <property type="match status" value="1"/>
</dbReference>
<evidence type="ECO:0000313" key="10">
    <source>
        <dbReference type="EMBL" id="SUZ87721.1"/>
    </source>
</evidence>
<dbReference type="GO" id="GO:0003677">
    <property type="term" value="F:DNA binding"/>
    <property type="evidence" value="ECO:0007669"/>
    <property type="project" value="InterPro"/>
</dbReference>
<keyword evidence="4" id="KW-0808">Transferase</keyword>
<evidence type="ECO:0000256" key="1">
    <source>
        <dbReference type="ARBA" id="ARBA00007123"/>
    </source>
</evidence>
<gene>
    <name evidence="10" type="ORF">METZ01_LOCUS40575</name>
</gene>
<dbReference type="GO" id="GO:0006351">
    <property type="term" value="P:DNA-templated transcription"/>
    <property type="evidence" value="ECO:0007669"/>
    <property type="project" value="InterPro"/>
</dbReference>
<dbReference type="Gene3D" id="1.10.150.20">
    <property type="entry name" value="5' to 3' exonuclease, C-terminal subdomain"/>
    <property type="match status" value="1"/>
</dbReference>